<keyword evidence="2" id="KW-0067">ATP-binding</keyword>
<sequence length="74" mass="7715">MVVIGLTGGIGTGKSTVSRVLAGVGATIIDVALVGHEVYKPTNSTWKTLTQIFGPDILLSDDQVDSKKLGDIVF</sequence>
<dbReference type="InterPro" id="IPR001977">
    <property type="entry name" value="Depp_CoAkinase"/>
</dbReference>
<dbReference type="InterPro" id="IPR027417">
    <property type="entry name" value="P-loop_NTPase"/>
</dbReference>
<dbReference type="NCBIfam" id="TIGR00152">
    <property type="entry name" value="dephospho-CoA kinase"/>
    <property type="match status" value="1"/>
</dbReference>
<proteinExistence type="predicted"/>
<protein>
    <recommendedName>
        <fullName evidence="4">Dephospho-CoA kinase</fullName>
    </recommendedName>
</protein>
<keyword evidence="1" id="KW-0547">Nucleotide-binding</keyword>
<evidence type="ECO:0000256" key="1">
    <source>
        <dbReference type="ARBA" id="ARBA00022741"/>
    </source>
</evidence>
<feature type="non-terminal residue" evidence="3">
    <location>
        <position position="74"/>
    </location>
</feature>
<dbReference type="GO" id="GO:0015937">
    <property type="term" value="P:coenzyme A biosynthetic process"/>
    <property type="evidence" value="ECO:0007669"/>
    <property type="project" value="InterPro"/>
</dbReference>
<dbReference type="SUPFAM" id="SSF52540">
    <property type="entry name" value="P-loop containing nucleoside triphosphate hydrolases"/>
    <property type="match status" value="1"/>
</dbReference>
<dbReference type="EMBL" id="UINC01112570">
    <property type="protein sequence ID" value="SVC81609.1"/>
    <property type="molecule type" value="Genomic_DNA"/>
</dbReference>
<dbReference type="GO" id="GO:0005524">
    <property type="term" value="F:ATP binding"/>
    <property type="evidence" value="ECO:0007669"/>
    <property type="project" value="UniProtKB-KW"/>
</dbReference>
<accession>A0A382Q7Q9</accession>
<reference evidence="3" key="1">
    <citation type="submission" date="2018-05" db="EMBL/GenBank/DDBJ databases">
        <authorList>
            <person name="Lanie J.A."/>
            <person name="Ng W.-L."/>
            <person name="Kazmierczak K.M."/>
            <person name="Andrzejewski T.M."/>
            <person name="Davidsen T.M."/>
            <person name="Wayne K.J."/>
            <person name="Tettelin H."/>
            <person name="Glass J.I."/>
            <person name="Rusch D."/>
            <person name="Podicherti R."/>
            <person name="Tsui H.-C.T."/>
            <person name="Winkler M.E."/>
        </authorList>
    </citation>
    <scope>NUCLEOTIDE SEQUENCE</scope>
</reference>
<dbReference type="Pfam" id="PF01121">
    <property type="entry name" value="CoaE"/>
    <property type="match status" value="1"/>
</dbReference>
<dbReference type="AlphaFoldDB" id="A0A382Q7Q9"/>
<dbReference type="PROSITE" id="PS51219">
    <property type="entry name" value="DPCK"/>
    <property type="match status" value="1"/>
</dbReference>
<evidence type="ECO:0000256" key="2">
    <source>
        <dbReference type="ARBA" id="ARBA00022840"/>
    </source>
</evidence>
<organism evidence="3">
    <name type="scientific">marine metagenome</name>
    <dbReference type="NCBI Taxonomy" id="408172"/>
    <lineage>
        <taxon>unclassified sequences</taxon>
        <taxon>metagenomes</taxon>
        <taxon>ecological metagenomes</taxon>
    </lineage>
</organism>
<dbReference type="GO" id="GO:0004140">
    <property type="term" value="F:dephospho-CoA kinase activity"/>
    <property type="evidence" value="ECO:0007669"/>
    <property type="project" value="InterPro"/>
</dbReference>
<name>A0A382Q7Q9_9ZZZZ</name>
<evidence type="ECO:0000313" key="3">
    <source>
        <dbReference type="EMBL" id="SVC81609.1"/>
    </source>
</evidence>
<gene>
    <name evidence="3" type="ORF">METZ01_LOCUS334463</name>
</gene>
<dbReference type="Gene3D" id="3.40.50.300">
    <property type="entry name" value="P-loop containing nucleotide triphosphate hydrolases"/>
    <property type="match status" value="1"/>
</dbReference>
<evidence type="ECO:0008006" key="4">
    <source>
        <dbReference type="Google" id="ProtNLM"/>
    </source>
</evidence>